<gene>
    <name evidence="2" type="ORF">NARC_200031</name>
</gene>
<protein>
    <recommendedName>
        <fullName evidence="1">ArnR1-like winged helix-turn-helix domain-containing protein</fullName>
    </recommendedName>
</protein>
<dbReference type="InterPro" id="IPR036388">
    <property type="entry name" value="WH-like_DNA-bd_sf"/>
</dbReference>
<dbReference type="Gene3D" id="1.10.10.10">
    <property type="entry name" value="Winged helix-like DNA-binding domain superfamily/Winged helix DNA-binding domain"/>
    <property type="match status" value="1"/>
</dbReference>
<dbReference type="SUPFAM" id="SSF46785">
    <property type="entry name" value="Winged helix' DNA-binding domain"/>
    <property type="match status" value="1"/>
</dbReference>
<name>A0A557SRB1_9ARCH</name>
<reference evidence="2 3" key="1">
    <citation type="journal article" date="2019" name="Front. Microbiol.">
        <title>Ammonia Oxidation by the Arctic Terrestrial Thaumarchaeote Candidatus Nitrosocosmicus arcticus Is Stimulated by Increasing Temperatures.</title>
        <authorList>
            <person name="Alves R.J.E."/>
            <person name="Kerou M."/>
            <person name="Zappe A."/>
            <person name="Bittner R."/>
            <person name="Abby S.S."/>
            <person name="Schmidt H.A."/>
            <person name="Pfeifer K."/>
            <person name="Schleper C."/>
        </authorList>
    </citation>
    <scope>NUCLEOTIDE SEQUENCE [LARGE SCALE GENOMIC DNA]</scope>
    <source>
        <strain evidence="2 3">Kfb</strain>
    </source>
</reference>
<evidence type="ECO:0000313" key="3">
    <source>
        <dbReference type="Proteomes" id="UP000315289"/>
    </source>
</evidence>
<evidence type="ECO:0000313" key="2">
    <source>
        <dbReference type="EMBL" id="TVP39142.1"/>
    </source>
</evidence>
<comment type="caution">
    <text evidence="2">The sequence shown here is derived from an EMBL/GenBank/DDBJ whole genome shotgun (WGS) entry which is preliminary data.</text>
</comment>
<dbReference type="InterPro" id="IPR038723">
    <property type="entry name" value="ArnR1-like_HTH"/>
</dbReference>
<dbReference type="Proteomes" id="UP000315289">
    <property type="component" value="Unassembled WGS sequence"/>
</dbReference>
<evidence type="ECO:0000259" key="1">
    <source>
        <dbReference type="Pfam" id="PF14947"/>
    </source>
</evidence>
<proteinExistence type="predicted"/>
<sequence>MFYLIIMKYRSRTEITVLILEAGNGGATKTKIMYKSFLSYAQLKEYFTMLIENALLEYEDGTQKYRTTEKGLRLLKIYNQIEELIPSTINTSNKDTF</sequence>
<dbReference type="Pfam" id="PF14947">
    <property type="entry name" value="HTH_45"/>
    <property type="match status" value="1"/>
</dbReference>
<keyword evidence="3" id="KW-1185">Reference proteome</keyword>
<accession>A0A557SRB1</accession>
<organism evidence="2 3">
    <name type="scientific">Candidatus Nitrosocosmicus arcticus</name>
    <dbReference type="NCBI Taxonomy" id="2035267"/>
    <lineage>
        <taxon>Archaea</taxon>
        <taxon>Nitrososphaerota</taxon>
        <taxon>Nitrososphaeria</taxon>
        <taxon>Nitrososphaerales</taxon>
        <taxon>Nitrososphaeraceae</taxon>
        <taxon>Candidatus Nitrosocosmicus</taxon>
    </lineage>
</organism>
<dbReference type="AlphaFoldDB" id="A0A557SRB1"/>
<feature type="domain" description="ArnR1-like winged helix-turn-helix" evidence="1">
    <location>
        <begin position="10"/>
        <end position="84"/>
    </location>
</feature>
<dbReference type="EMBL" id="VOAH01000020">
    <property type="protein sequence ID" value="TVP39142.1"/>
    <property type="molecule type" value="Genomic_DNA"/>
</dbReference>
<dbReference type="InterPro" id="IPR036390">
    <property type="entry name" value="WH_DNA-bd_sf"/>
</dbReference>